<reference evidence="2" key="1">
    <citation type="submission" date="2022-10" db="EMBL/GenBank/DDBJ databases">
        <title>Chryseobacterium sp. nov., a novel bacterial species.</title>
        <authorList>
            <person name="Cao Y."/>
        </authorList>
    </citation>
    <scope>NUCLEOTIDE SEQUENCE</scope>
    <source>
        <strain evidence="2">CCTCC AB2015118</strain>
    </source>
</reference>
<accession>A0ABT3XVH8</accession>
<keyword evidence="3" id="KW-1185">Reference proteome</keyword>
<evidence type="ECO:0000313" key="2">
    <source>
        <dbReference type="EMBL" id="MCX8525674.1"/>
    </source>
</evidence>
<dbReference type="InterPro" id="IPR056108">
    <property type="entry name" value="DUF7691"/>
</dbReference>
<evidence type="ECO:0000259" key="1">
    <source>
        <dbReference type="Pfam" id="PF24740"/>
    </source>
</evidence>
<protein>
    <recommendedName>
        <fullName evidence="1">DUF7691 domain-containing protein</fullName>
    </recommendedName>
</protein>
<sequence length="183" mass="21365">MGYYVTGYLTDSAKIKKLYGSKDQEILTSLLNELSDSLDELNDDFDFDDNLNEEKNSQAVLTDIINGEIRFPELAYLYGYIYEKLCEHFGEIVESPNDEFSTNYYWEIPKETYKAFIPIPFSSDFPEVYSIYAADLQTEKSNFLALTERKGVDADYLKTEKEDFEFAFNKAIDEDKDLVFFLY</sequence>
<gene>
    <name evidence="2" type="ORF">OF897_17300</name>
</gene>
<name>A0ABT3XVH8_9FLAO</name>
<feature type="domain" description="DUF7691" evidence="1">
    <location>
        <begin position="1"/>
        <end position="183"/>
    </location>
</feature>
<comment type="caution">
    <text evidence="2">The sequence shown here is derived from an EMBL/GenBank/DDBJ whole genome shotgun (WGS) entry which is preliminary data.</text>
</comment>
<dbReference type="EMBL" id="JAOVZW010000021">
    <property type="protein sequence ID" value="MCX8525674.1"/>
    <property type="molecule type" value="Genomic_DNA"/>
</dbReference>
<dbReference type="Pfam" id="PF24740">
    <property type="entry name" value="DUF7691"/>
    <property type="match status" value="1"/>
</dbReference>
<evidence type="ECO:0000313" key="3">
    <source>
        <dbReference type="Proteomes" id="UP001073122"/>
    </source>
</evidence>
<dbReference type="Proteomes" id="UP001073122">
    <property type="component" value="Unassembled WGS sequence"/>
</dbReference>
<dbReference type="RefSeq" id="WP_267266930.1">
    <property type="nucleotide sequence ID" value="NZ_JAOVZW010000021.1"/>
</dbReference>
<proteinExistence type="predicted"/>
<organism evidence="2 3">
    <name type="scientific">Chryseobacterium formosus</name>
    <dbReference type="NCBI Taxonomy" id="1537363"/>
    <lineage>
        <taxon>Bacteria</taxon>
        <taxon>Pseudomonadati</taxon>
        <taxon>Bacteroidota</taxon>
        <taxon>Flavobacteriia</taxon>
        <taxon>Flavobacteriales</taxon>
        <taxon>Weeksellaceae</taxon>
        <taxon>Chryseobacterium group</taxon>
        <taxon>Chryseobacterium</taxon>
    </lineage>
</organism>